<dbReference type="SUPFAM" id="SSF50249">
    <property type="entry name" value="Nucleic acid-binding proteins"/>
    <property type="match status" value="1"/>
</dbReference>
<dbReference type="Pfam" id="PF00397">
    <property type="entry name" value="WW"/>
    <property type="match status" value="1"/>
</dbReference>
<dbReference type="InterPro" id="IPR036020">
    <property type="entry name" value="WW_dom_sf"/>
</dbReference>
<evidence type="ECO:0000256" key="15">
    <source>
        <dbReference type="SAM" id="MobiDB-lite"/>
    </source>
</evidence>
<evidence type="ECO:0000256" key="3">
    <source>
        <dbReference type="ARBA" id="ARBA00012700"/>
    </source>
</evidence>
<feature type="compositionally biased region" description="Low complexity" evidence="15">
    <location>
        <begin position="973"/>
        <end position="984"/>
    </location>
</feature>
<dbReference type="PROSITE" id="PS51147">
    <property type="entry name" value="PFTA"/>
    <property type="match status" value="3"/>
</dbReference>
<evidence type="ECO:0000313" key="18">
    <source>
        <dbReference type="EMBL" id="CAL1142702.1"/>
    </source>
</evidence>
<reference evidence="18" key="2">
    <citation type="submission" date="2024-04" db="EMBL/GenBank/DDBJ databases">
        <authorList>
            <person name="Chen Y."/>
            <person name="Shah S."/>
            <person name="Dougan E. K."/>
            <person name="Thang M."/>
            <person name="Chan C."/>
        </authorList>
    </citation>
    <scope>NUCLEOTIDE SEQUENCE [LARGE SCALE GENOMIC DNA]</scope>
</reference>
<feature type="compositionally biased region" description="Basic residues" evidence="15">
    <location>
        <begin position="1014"/>
        <end position="1023"/>
    </location>
</feature>
<dbReference type="SMART" id="SM00456">
    <property type="entry name" value="WW"/>
    <property type="match status" value="1"/>
</dbReference>
<evidence type="ECO:0000256" key="10">
    <source>
        <dbReference type="ARBA" id="ARBA00041392"/>
    </source>
</evidence>
<sequence>MPAQLRSASAVLECWLAGNRVNTSVCNVLQVVWGKEMGKVVKAAARRNDAEAVKMVSGFVFRDFGCEQRRLAAVSRWHIVAVADQLSEAMDVTPVPQNDGPSPLAVIRYPPGFEEVHGYFRAIQQRNETSQRALQLTAHVIEHNSANYTAWYYRRRCLKELAIELDDEREFTDKWARDCPKNYQVWYHRRWLISEIAARKRGERGPEAEEEILAMAREELGYHLECMQVNNDYKNYNGWSHRQFILQQFDLWQEELPFVEKLLQEDIRNNSAWNHRYTVVRNQCSPLTDAVRTREIQFAMDSIRKCANNECAWNYLAAYLGKGSDKVPWTSMPEVEALCGEVLEVAKAQGEFCRFAAQTMAEIYEAKGDVPSALAQYEHLQGEDRIREKYWCWQAALGLRGSVVGLAAGRAFATMPSRGMASSQAISVGGSALGASRGAHPTVRLDSFLKSTDPCYQHAEAPTQGDRFIRKMATYGQIRPSVSFVSEARAVRPMKEHAALDMSTLPNPLMDPRGDPREGTFEIPAPPPEVDDSFIKMYQNHSLMLPSERYKEHLKMKAGEQKWREERDAVFRYRKRMQVLERKHAEGILGIDGPTHPDSILYKERYEHFATEAQRKAVNAENRFTLLQDKTYSDDAVAMRDFGSDPGLGRSKDICIQRKCIDPEQHPFRFLDTHSRLFPKYSPTWDPERAAALRSHEVRDRCHNIINGADNTLQYEVAKPWEEVQQQAVARRIAEAAKTATRLLQDIQFCLQKKIFTTSASLQFAQAMKGWGSRNRGVPPAKGSVGKFAGGKAASKVPAAGKAAAKVPAGKGAAGKAASAGAAHERLRVKCGRVIGKVVRWRGQEGWIRPESAIDHPFKLKNNGEVFIAKADVGAGQQLQPGARVDFLVYSIKEGGGRLGADFCRLLPKEGATAGAASRASSAGAIPGVGKLSPLAKVRGSVGTTSSKLMAAAAAKLKSVAKEGSKDSDQAKGAKGAKGSSKGSEAPRQVIMKAAPKSKGSKTSQVGPQGVQKTHLKFVKSTKKAHEDGKGHGKGGHGSFGDKERTVVAHIPRLGTITKWRGNYGWIEADKAVDHPQAARNHGRIFLHIKDFEGEAVKEGIRVTFSVYADGSGLGAMNCKPTQRSGESGTGKVIAPKARPMTKALRSEGPKEPSLPPFWEKHFSEQHKMPYFWNSKTKESKWTKPSK</sequence>
<dbReference type="EC" id="2.5.1.59" evidence="3"/>
<evidence type="ECO:0000256" key="6">
    <source>
        <dbReference type="ARBA" id="ARBA00022679"/>
    </source>
</evidence>
<dbReference type="Proteomes" id="UP001152797">
    <property type="component" value="Unassembled WGS sequence"/>
</dbReference>
<dbReference type="SUPFAM" id="SSF51045">
    <property type="entry name" value="WW domain"/>
    <property type="match status" value="1"/>
</dbReference>
<dbReference type="CDD" id="cd00201">
    <property type="entry name" value="WW"/>
    <property type="match status" value="1"/>
</dbReference>
<dbReference type="GO" id="GO:0005953">
    <property type="term" value="C:CAAX-protein geranylgeranyltransferase complex"/>
    <property type="evidence" value="ECO:0007669"/>
    <property type="project" value="TreeGrafter"/>
</dbReference>
<dbReference type="PANTHER" id="PTHR11129:SF1">
    <property type="entry name" value="PROTEIN FARNESYLTRANSFERASE_GERANYLGERANYLTRANSFERASE TYPE-1 SUBUNIT ALPHA"/>
    <property type="match status" value="1"/>
</dbReference>
<keyword evidence="19" id="KW-1185">Reference proteome</keyword>
<dbReference type="Gene3D" id="1.25.40.120">
    <property type="entry name" value="Protein prenylyltransferase"/>
    <property type="match status" value="1"/>
</dbReference>
<evidence type="ECO:0000256" key="2">
    <source>
        <dbReference type="ARBA" id="ARBA00006734"/>
    </source>
</evidence>
<accession>A0A9P1CBV8</accession>
<dbReference type="GO" id="GO:0004662">
    <property type="term" value="F:CAAX-protein geranylgeranyltransferase activity"/>
    <property type="evidence" value="ECO:0007669"/>
    <property type="project" value="UniProtKB-EC"/>
</dbReference>
<feature type="compositionally biased region" description="Basic and acidic residues" evidence="15">
    <location>
        <begin position="961"/>
        <end position="972"/>
    </location>
</feature>
<dbReference type="PANTHER" id="PTHR11129">
    <property type="entry name" value="PROTEIN FARNESYLTRANSFERASE ALPHA SUBUNIT/RAB GERANYLGERANYL TRANSFERASE ALPHA SUBUNIT"/>
    <property type="match status" value="1"/>
</dbReference>
<evidence type="ECO:0000313" key="19">
    <source>
        <dbReference type="Proteomes" id="UP001152797"/>
    </source>
</evidence>
<evidence type="ECO:0000256" key="12">
    <source>
        <dbReference type="ARBA" id="ARBA00043086"/>
    </source>
</evidence>
<dbReference type="InterPro" id="IPR002088">
    <property type="entry name" value="Prenyl_trans_a"/>
</dbReference>
<dbReference type="Gene3D" id="2.20.70.10">
    <property type="match status" value="1"/>
</dbReference>
<feature type="region of interest" description="Disordered" evidence="15">
    <location>
        <begin position="961"/>
        <end position="1042"/>
    </location>
</feature>
<evidence type="ECO:0000256" key="14">
    <source>
        <dbReference type="SAM" id="Coils"/>
    </source>
</evidence>
<reference evidence="17" key="1">
    <citation type="submission" date="2022-10" db="EMBL/GenBank/DDBJ databases">
        <authorList>
            <person name="Chen Y."/>
            <person name="Dougan E. K."/>
            <person name="Chan C."/>
            <person name="Rhodes N."/>
            <person name="Thang M."/>
        </authorList>
    </citation>
    <scope>NUCLEOTIDE SEQUENCE</scope>
</reference>
<dbReference type="SUPFAM" id="SSF48439">
    <property type="entry name" value="Protein prenylyltransferase"/>
    <property type="match status" value="1"/>
</dbReference>
<keyword evidence="8" id="KW-0460">Magnesium</keyword>
<evidence type="ECO:0000256" key="13">
    <source>
        <dbReference type="ARBA" id="ARBA00043219"/>
    </source>
</evidence>
<keyword evidence="6" id="KW-0808">Transferase</keyword>
<name>A0A9P1CBV8_9DINO</name>
<evidence type="ECO:0000313" key="17">
    <source>
        <dbReference type="EMBL" id="CAI3989327.1"/>
    </source>
</evidence>
<protein>
    <recommendedName>
        <fullName evidence="9">Protein farnesyltransferase/geranylgeranyltransferase type-1 subunit alpha</fullName>
        <ecNumber evidence="4">2.5.1.58</ecNumber>
        <ecNumber evidence="3">2.5.1.59</ecNumber>
    </recommendedName>
    <alternativeName>
        <fullName evidence="12">CAAX farnesyltransferase subunit alpha</fullName>
    </alternativeName>
    <alternativeName>
        <fullName evidence="11">FTase-alpha</fullName>
    </alternativeName>
    <alternativeName>
        <fullName evidence="10">Ras proteins prenyltransferase subunit alpha</fullName>
    </alternativeName>
    <alternativeName>
        <fullName evidence="13">Type I protein geranyl-geranyltransferase subunit alpha</fullName>
    </alternativeName>
</protein>
<dbReference type="EMBL" id="CAMXCT030001358">
    <property type="protein sequence ID" value="CAL4776639.1"/>
    <property type="molecule type" value="Genomic_DNA"/>
</dbReference>
<dbReference type="Pfam" id="PF01239">
    <property type="entry name" value="PPTA"/>
    <property type="match status" value="3"/>
</dbReference>
<dbReference type="AlphaFoldDB" id="A0A9P1CBV8"/>
<evidence type="ECO:0000256" key="8">
    <source>
        <dbReference type="ARBA" id="ARBA00022842"/>
    </source>
</evidence>
<evidence type="ECO:0000256" key="11">
    <source>
        <dbReference type="ARBA" id="ARBA00042436"/>
    </source>
</evidence>
<keyword evidence="7" id="KW-0677">Repeat</keyword>
<organism evidence="17">
    <name type="scientific">Cladocopium goreaui</name>
    <dbReference type="NCBI Taxonomy" id="2562237"/>
    <lineage>
        <taxon>Eukaryota</taxon>
        <taxon>Sar</taxon>
        <taxon>Alveolata</taxon>
        <taxon>Dinophyceae</taxon>
        <taxon>Suessiales</taxon>
        <taxon>Symbiodiniaceae</taxon>
        <taxon>Cladocopium</taxon>
    </lineage>
</organism>
<dbReference type="PROSITE" id="PS50020">
    <property type="entry name" value="WW_DOMAIN_2"/>
    <property type="match status" value="1"/>
</dbReference>
<keyword evidence="5" id="KW-0637">Prenyltransferase</keyword>
<gene>
    <name evidence="17" type="ORF">C1SCF055_LOCUS16411</name>
</gene>
<dbReference type="EMBL" id="CAMXCT010001358">
    <property type="protein sequence ID" value="CAI3989327.1"/>
    <property type="molecule type" value="Genomic_DNA"/>
</dbReference>
<dbReference type="GO" id="GO:0004660">
    <property type="term" value="F:protein farnesyltransferase activity"/>
    <property type="evidence" value="ECO:0007669"/>
    <property type="project" value="UniProtKB-EC"/>
</dbReference>
<evidence type="ECO:0000256" key="9">
    <source>
        <dbReference type="ARBA" id="ARBA00040965"/>
    </source>
</evidence>
<comment type="similarity">
    <text evidence="2">Belongs to the protein prenyltransferase subunit alpha family.</text>
</comment>
<evidence type="ECO:0000256" key="1">
    <source>
        <dbReference type="ARBA" id="ARBA00001946"/>
    </source>
</evidence>
<dbReference type="EC" id="2.5.1.58" evidence="4"/>
<comment type="caution">
    <text evidence="17">The sequence shown here is derived from an EMBL/GenBank/DDBJ whole genome shotgun (WGS) entry which is preliminary data.</text>
</comment>
<evidence type="ECO:0000256" key="7">
    <source>
        <dbReference type="ARBA" id="ARBA00022737"/>
    </source>
</evidence>
<comment type="cofactor">
    <cofactor evidence="1">
        <name>Mg(2+)</name>
        <dbReference type="ChEBI" id="CHEBI:18420"/>
    </cofactor>
</comment>
<dbReference type="GO" id="GO:0005965">
    <property type="term" value="C:protein farnesyltransferase complex"/>
    <property type="evidence" value="ECO:0007669"/>
    <property type="project" value="TreeGrafter"/>
</dbReference>
<proteinExistence type="inferred from homology"/>
<dbReference type="EMBL" id="CAMXCT020001358">
    <property type="protein sequence ID" value="CAL1142702.1"/>
    <property type="molecule type" value="Genomic_DNA"/>
</dbReference>
<keyword evidence="14" id="KW-0175">Coiled coil</keyword>
<feature type="domain" description="WW" evidence="16">
    <location>
        <begin position="1153"/>
        <end position="1187"/>
    </location>
</feature>
<dbReference type="InterPro" id="IPR012340">
    <property type="entry name" value="NA-bd_OB-fold"/>
</dbReference>
<dbReference type="OrthoDB" id="417983at2759"/>
<evidence type="ECO:0000256" key="5">
    <source>
        <dbReference type="ARBA" id="ARBA00022602"/>
    </source>
</evidence>
<dbReference type="InterPro" id="IPR001202">
    <property type="entry name" value="WW_dom"/>
</dbReference>
<evidence type="ECO:0000256" key="4">
    <source>
        <dbReference type="ARBA" id="ARBA00012702"/>
    </source>
</evidence>
<evidence type="ECO:0000259" key="16">
    <source>
        <dbReference type="PROSITE" id="PS50020"/>
    </source>
</evidence>
<feature type="coiled-coil region" evidence="14">
    <location>
        <begin position="603"/>
        <end position="630"/>
    </location>
</feature>